<protein>
    <submittedName>
        <fullName evidence="1">Uncharacterized protein</fullName>
    </submittedName>
</protein>
<gene>
    <name evidence="1" type="ORF">g.58446</name>
</gene>
<feature type="non-terminal residue" evidence="1">
    <location>
        <position position="115"/>
    </location>
</feature>
<feature type="non-terminal residue" evidence="1">
    <location>
        <position position="1"/>
    </location>
</feature>
<organism evidence="1">
    <name type="scientific">Homalodisca liturata</name>
    <dbReference type="NCBI Taxonomy" id="320908"/>
    <lineage>
        <taxon>Eukaryota</taxon>
        <taxon>Metazoa</taxon>
        <taxon>Ecdysozoa</taxon>
        <taxon>Arthropoda</taxon>
        <taxon>Hexapoda</taxon>
        <taxon>Insecta</taxon>
        <taxon>Pterygota</taxon>
        <taxon>Neoptera</taxon>
        <taxon>Paraneoptera</taxon>
        <taxon>Hemiptera</taxon>
        <taxon>Auchenorrhyncha</taxon>
        <taxon>Membracoidea</taxon>
        <taxon>Cicadellidae</taxon>
        <taxon>Cicadellinae</taxon>
        <taxon>Proconiini</taxon>
        <taxon>Homalodisca</taxon>
    </lineage>
</organism>
<dbReference type="AlphaFoldDB" id="A0A1B6JE68"/>
<evidence type="ECO:0000313" key="1">
    <source>
        <dbReference type="EMBL" id="JAS97253.1"/>
    </source>
</evidence>
<name>A0A1B6JE68_9HEMI</name>
<reference evidence="1" key="1">
    <citation type="submission" date="2015-11" db="EMBL/GenBank/DDBJ databases">
        <title>De novo transcriptome assembly of four potential Pierce s Disease insect vectors from Arizona vineyards.</title>
        <authorList>
            <person name="Tassone E.E."/>
        </authorList>
    </citation>
    <scope>NUCLEOTIDE SEQUENCE</scope>
</reference>
<proteinExistence type="predicted"/>
<accession>A0A1B6JE68</accession>
<sequence length="115" mass="13640">DNLISLIIRKNDLFKTFTKDRNNFALKIEYKLFSKIVSRRIRQAKIDYFSSVIDRANGDSRKYWDIVKRIVKNKKSKLSKLMVDGNLLEIEGNERMIANKFNDYFTNIVSDLRSK</sequence>
<dbReference type="EMBL" id="GECU01010453">
    <property type="protein sequence ID" value="JAS97253.1"/>
    <property type="molecule type" value="Transcribed_RNA"/>
</dbReference>